<gene>
    <name evidence="1" type="ORF">AHQ84_16460</name>
    <name evidence="2" type="ORF">G2831_20220</name>
</gene>
<evidence type="ECO:0000313" key="1">
    <source>
        <dbReference type="EMBL" id="EDB6607541.1"/>
    </source>
</evidence>
<organism evidence="1">
    <name type="scientific">Salmonella senftenberg</name>
    <dbReference type="NCBI Taxonomy" id="28150"/>
    <lineage>
        <taxon>Bacteria</taxon>
        <taxon>Pseudomonadati</taxon>
        <taxon>Pseudomonadota</taxon>
        <taxon>Gammaproteobacteria</taxon>
        <taxon>Enterobacterales</taxon>
        <taxon>Enterobacteriaceae</taxon>
        <taxon>Salmonella</taxon>
    </lineage>
</organism>
<accession>A0A3V9FIM7</accession>
<evidence type="ECO:0000313" key="2">
    <source>
        <dbReference type="EMBL" id="HAE1060359.1"/>
    </source>
</evidence>
<proteinExistence type="predicted"/>
<dbReference type="EMBL" id="DAAQVQ010000018">
    <property type="protein sequence ID" value="HAE1060359.1"/>
    <property type="molecule type" value="Genomic_DNA"/>
</dbReference>
<dbReference type="EMBL" id="AALOES010000025">
    <property type="protein sequence ID" value="EDB6607541.1"/>
    <property type="molecule type" value="Genomic_DNA"/>
</dbReference>
<reference evidence="1" key="2">
    <citation type="submission" date="2018-07" db="EMBL/GenBank/DDBJ databases">
        <authorList>
            <consortium name="GenomeTrakr network: Whole genome sequencing for foodborne pathogen traceback"/>
        </authorList>
    </citation>
    <scope>NUCLEOTIDE SEQUENCE</scope>
    <source>
        <strain evidence="1">FDA00000128</strain>
    </source>
</reference>
<name>A0A3V9FIM7_SALSE</name>
<sequence length="62" mass="6907">MTLFIHRLVDDYFKADTTCPDQQKISPVISASPLPTLHPRSLLAPGVSLRMTDITCQSHTLQ</sequence>
<dbReference type="AlphaFoldDB" id="A0A3V9FIM7"/>
<reference evidence="2" key="1">
    <citation type="journal article" date="2018" name="Genome Biol.">
        <title>SKESA: strategic k-mer extension for scrupulous assemblies.</title>
        <authorList>
            <person name="Souvorov A."/>
            <person name="Agarwala R."/>
            <person name="Lipman D.J."/>
        </authorList>
    </citation>
    <scope>NUCLEOTIDE SEQUENCE</scope>
    <source>
        <strain evidence="2">Salmonella enterica</strain>
    </source>
</reference>
<comment type="caution">
    <text evidence="1">The sequence shown here is derived from an EMBL/GenBank/DDBJ whole genome shotgun (WGS) entry which is preliminary data.</text>
</comment>
<protein>
    <submittedName>
        <fullName evidence="1">Uncharacterized protein</fullName>
    </submittedName>
</protein>
<reference evidence="2" key="3">
    <citation type="submission" date="2019-04" db="EMBL/GenBank/DDBJ databases">
        <authorList>
            <consortium name="NCBI Pathogen Detection Project"/>
        </authorList>
    </citation>
    <scope>NUCLEOTIDE SEQUENCE</scope>
    <source>
        <strain evidence="2">Salmonella enterica</strain>
    </source>
</reference>